<feature type="compositionally biased region" description="Polar residues" evidence="4">
    <location>
        <begin position="472"/>
        <end position="509"/>
    </location>
</feature>
<evidence type="ECO:0000256" key="2">
    <source>
        <dbReference type="ARBA" id="ARBA00022840"/>
    </source>
</evidence>
<dbReference type="PANTHER" id="PTHR42749:SF1">
    <property type="entry name" value="CELL SHAPE-DETERMINING PROTEIN MREB"/>
    <property type="match status" value="1"/>
</dbReference>
<comment type="caution">
    <text evidence="5">The sequence shown here is derived from an EMBL/GenBank/DDBJ whole genome shotgun (WGS) entry which is preliminary data.</text>
</comment>
<dbReference type="EMBL" id="LQIR01000067">
    <property type="protein sequence ID" value="KUI07877.1"/>
    <property type="molecule type" value="Genomic_DNA"/>
</dbReference>
<sequence>MSDSLGLSIGSTNLVAARIGRPPVMRRSILTVFDDRAPEVGVPAENPNLNQHGMVLSGFVERVGDPVPLVAADGSPHRGERVLVEALDAMARTVGGGTPVVIAVPAHWGAATTGALRGALRAAPGLAPNGVPPALVPDSAAALAALQAAPGLPSSGVVVLCDFGGSGTSISLADASAGYAPIGETVRYADFSGDQIDQFLLNHVVAGIAAANDADPAGTAAVSSLARLRNEARVAKEQLSADTAAVVHADLPGFNSDVRVTRTELEQLISEPLDGVLNAVQEALQRNDIPPANVSAVATVGGGANIPLITQQLSTRLRAPVITTPQSQLNVAAGAALIADAAEAATGMAAVAPDAPTGMAPTSMSAAAWAAGAAGVAAAESASDGAGSATFRALAWSQDDSPVDEPVPYAGEDYTFEGGGTGARPAMEFAHEEEQYEPEPEPLPWYRRPVVLFGAAAAAALLAAGGLAVTLTSTTGDSTPVTETATTFESGPSPETTTSVAPQTVTVTGTDGRPTTSVVPPPPPPETTTTTTSPTTTTTTTTTTSTRSSPVTQRNSWL</sequence>
<dbReference type="Gene3D" id="3.30.420.40">
    <property type="match status" value="2"/>
</dbReference>
<evidence type="ECO:0000256" key="4">
    <source>
        <dbReference type="SAM" id="MobiDB-lite"/>
    </source>
</evidence>
<feature type="non-terminal residue" evidence="5">
    <location>
        <position position="558"/>
    </location>
</feature>
<evidence type="ECO:0000256" key="1">
    <source>
        <dbReference type="ARBA" id="ARBA00022741"/>
    </source>
</evidence>
<dbReference type="Gene3D" id="3.90.640.10">
    <property type="entry name" value="Actin, Chain A, domain 4"/>
    <property type="match status" value="1"/>
</dbReference>
<organism evidence="5 6">
    <name type="scientific">Mycobacterium lehmannii</name>
    <dbReference type="NCBI Taxonomy" id="2048550"/>
    <lineage>
        <taxon>Bacteria</taxon>
        <taxon>Bacillati</taxon>
        <taxon>Actinomycetota</taxon>
        <taxon>Actinomycetes</taxon>
        <taxon>Mycobacteriales</taxon>
        <taxon>Mycobacteriaceae</taxon>
        <taxon>Mycobacterium</taxon>
    </lineage>
</organism>
<dbReference type="AlphaFoldDB" id="A0A101A0I8"/>
<protein>
    <submittedName>
        <fullName evidence="5">Molecular chaperone</fullName>
    </submittedName>
</protein>
<name>A0A101A0I8_9MYCO</name>
<dbReference type="SUPFAM" id="SSF53067">
    <property type="entry name" value="Actin-like ATPase domain"/>
    <property type="match status" value="1"/>
</dbReference>
<keyword evidence="1" id="KW-0547">Nucleotide-binding</keyword>
<evidence type="ECO:0000313" key="5">
    <source>
        <dbReference type="EMBL" id="KUI07877.1"/>
    </source>
</evidence>
<reference evidence="5 6" key="1">
    <citation type="submission" date="2016-01" db="EMBL/GenBank/DDBJ databases">
        <authorList>
            <consortium name="TB Trials Study Group"/>
            <person name="Sutton G."/>
            <person name="Brinkac L."/>
            <person name="Sanka R."/>
            <person name="Adams M."/>
            <person name="Lau E.L."/>
            <person name="Macaden R."/>
            <person name="Grewal H.M.S."/>
        </authorList>
    </citation>
    <scope>NUCLEOTIDE SEQUENCE [LARGE SCALE GENOMIC DNA]</scope>
    <source>
        <strain evidence="5 6">IS-1744</strain>
    </source>
</reference>
<gene>
    <name evidence="5" type="ORF">AU192_10325</name>
</gene>
<dbReference type="Proteomes" id="UP000053707">
    <property type="component" value="Unassembled WGS sequence"/>
</dbReference>
<proteinExistence type="predicted"/>
<dbReference type="PANTHER" id="PTHR42749">
    <property type="entry name" value="CELL SHAPE-DETERMINING PROTEIN MREB"/>
    <property type="match status" value="1"/>
</dbReference>
<keyword evidence="3" id="KW-0143">Chaperone</keyword>
<accession>A0A101A0I8</accession>
<feature type="region of interest" description="Disordered" evidence="4">
    <location>
        <begin position="472"/>
        <end position="558"/>
    </location>
</feature>
<keyword evidence="6" id="KW-1185">Reference proteome</keyword>
<dbReference type="InterPro" id="IPR043129">
    <property type="entry name" value="ATPase_NBD"/>
</dbReference>
<dbReference type="GO" id="GO:0005524">
    <property type="term" value="F:ATP binding"/>
    <property type="evidence" value="ECO:0007669"/>
    <property type="project" value="UniProtKB-KW"/>
</dbReference>
<evidence type="ECO:0000313" key="6">
    <source>
        <dbReference type="Proteomes" id="UP000053707"/>
    </source>
</evidence>
<dbReference type="GO" id="GO:0140662">
    <property type="term" value="F:ATP-dependent protein folding chaperone"/>
    <property type="evidence" value="ECO:0007669"/>
    <property type="project" value="InterPro"/>
</dbReference>
<feature type="compositionally biased region" description="Low complexity" evidence="4">
    <location>
        <begin position="527"/>
        <end position="552"/>
    </location>
</feature>
<dbReference type="RefSeq" id="WP_064399883.1">
    <property type="nucleotide sequence ID" value="NZ_LQIR01000067.1"/>
</dbReference>
<keyword evidence="2" id="KW-0067">ATP-binding</keyword>
<dbReference type="InterPro" id="IPR013126">
    <property type="entry name" value="Hsp_70_fam"/>
</dbReference>
<evidence type="ECO:0000256" key="3">
    <source>
        <dbReference type="ARBA" id="ARBA00023186"/>
    </source>
</evidence>
<dbReference type="Pfam" id="PF00012">
    <property type="entry name" value="HSP70"/>
    <property type="match status" value="1"/>
</dbReference>